<accession>X0X002</accession>
<sequence>DTMLGCDVRELTKRVDSCSDRGALLDLWDDTVRLVSSFGEEFA</sequence>
<evidence type="ECO:0000313" key="1">
    <source>
        <dbReference type="EMBL" id="GAG18341.1"/>
    </source>
</evidence>
<protein>
    <submittedName>
        <fullName evidence="1">Uncharacterized protein</fullName>
    </submittedName>
</protein>
<dbReference type="AlphaFoldDB" id="X0X002"/>
<feature type="non-terminal residue" evidence="1">
    <location>
        <position position="1"/>
    </location>
</feature>
<organism evidence="1">
    <name type="scientific">marine sediment metagenome</name>
    <dbReference type="NCBI Taxonomy" id="412755"/>
    <lineage>
        <taxon>unclassified sequences</taxon>
        <taxon>metagenomes</taxon>
        <taxon>ecological metagenomes</taxon>
    </lineage>
</organism>
<proteinExistence type="predicted"/>
<name>X0X002_9ZZZZ</name>
<dbReference type="EMBL" id="BARS01038065">
    <property type="protein sequence ID" value="GAG18341.1"/>
    <property type="molecule type" value="Genomic_DNA"/>
</dbReference>
<gene>
    <name evidence="1" type="ORF">S01H1_58277</name>
</gene>
<reference evidence="1" key="1">
    <citation type="journal article" date="2014" name="Front. Microbiol.">
        <title>High frequency of phylogenetically diverse reductive dehalogenase-homologous genes in deep subseafloor sedimentary metagenomes.</title>
        <authorList>
            <person name="Kawai M."/>
            <person name="Futagami T."/>
            <person name="Toyoda A."/>
            <person name="Takaki Y."/>
            <person name="Nishi S."/>
            <person name="Hori S."/>
            <person name="Arai W."/>
            <person name="Tsubouchi T."/>
            <person name="Morono Y."/>
            <person name="Uchiyama I."/>
            <person name="Ito T."/>
            <person name="Fujiyama A."/>
            <person name="Inagaki F."/>
            <person name="Takami H."/>
        </authorList>
    </citation>
    <scope>NUCLEOTIDE SEQUENCE</scope>
    <source>
        <strain evidence="1">Expedition CK06-06</strain>
    </source>
</reference>
<comment type="caution">
    <text evidence="1">The sequence shown here is derived from an EMBL/GenBank/DDBJ whole genome shotgun (WGS) entry which is preliminary data.</text>
</comment>